<keyword evidence="1" id="KW-1133">Transmembrane helix</keyword>
<dbReference type="PANTHER" id="PTHR35007:SF4">
    <property type="entry name" value="CONSERVED TRANSMEMBRANE PROTEIN-RELATED"/>
    <property type="match status" value="1"/>
</dbReference>
<dbReference type="eggNOG" id="COG4965">
    <property type="taxonomic scope" value="Bacteria"/>
</dbReference>
<dbReference type="STRING" id="479433.Caci_0051"/>
<evidence type="ECO:0000313" key="2">
    <source>
        <dbReference type="EMBL" id="ACU69006.1"/>
    </source>
</evidence>
<protein>
    <submittedName>
        <fullName evidence="2">Integral membrane protein</fullName>
    </submittedName>
</protein>
<dbReference type="InParanoid" id="C7QFR7"/>
<keyword evidence="3" id="KW-1185">Reference proteome</keyword>
<feature type="transmembrane region" description="Helical" evidence="1">
    <location>
        <begin position="47"/>
        <end position="73"/>
    </location>
</feature>
<dbReference type="OrthoDB" id="4337966at2"/>
<evidence type="ECO:0000256" key="1">
    <source>
        <dbReference type="SAM" id="Phobius"/>
    </source>
</evidence>
<feature type="transmembrane region" description="Helical" evidence="1">
    <location>
        <begin position="240"/>
        <end position="259"/>
    </location>
</feature>
<dbReference type="HOGENOM" id="CLU_065779_0_0_11"/>
<dbReference type="AlphaFoldDB" id="C7QFR7"/>
<gene>
    <name evidence="2" type="ordered locus">Caci_0051</name>
</gene>
<dbReference type="PANTHER" id="PTHR35007">
    <property type="entry name" value="INTEGRAL MEMBRANE PROTEIN-RELATED"/>
    <property type="match status" value="1"/>
</dbReference>
<evidence type="ECO:0000313" key="3">
    <source>
        <dbReference type="Proteomes" id="UP000000851"/>
    </source>
</evidence>
<keyword evidence="1" id="KW-0472">Membrane</keyword>
<name>C7QFR7_CATAD</name>
<proteinExistence type="predicted"/>
<dbReference type="EMBL" id="CP001700">
    <property type="protein sequence ID" value="ACU69006.1"/>
    <property type="molecule type" value="Genomic_DNA"/>
</dbReference>
<organism evidence="2 3">
    <name type="scientific">Catenulispora acidiphila (strain DSM 44928 / JCM 14897 / NBRC 102108 / NRRL B-24433 / ID139908)</name>
    <dbReference type="NCBI Taxonomy" id="479433"/>
    <lineage>
        <taxon>Bacteria</taxon>
        <taxon>Bacillati</taxon>
        <taxon>Actinomycetota</taxon>
        <taxon>Actinomycetes</taxon>
        <taxon>Catenulisporales</taxon>
        <taxon>Catenulisporaceae</taxon>
        <taxon>Catenulispora</taxon>
    </lineage>
</organism>
<sequence precursor="true">MNSALAGLLAASAVLAFPGPGARRRLETAVLGAPRGPKWRLRMAGAWPTVLSAIALGVLSALLARSMVLAFLVPFGAWRAYRAWTAHTARLAVERRQTEIIELCVTICSELHAGREAREALRDAAVGACPDLAVHLVGPLGTGDDVVTVLRTAAGTPGREALAALAACWQVAEGGAGMTAAIGELSDGLRAERAQRRELDAELAGIRTSARLLAMLPVVGLIIGSGMGLSPIPMLLHTGVGETCLVLGIAFVLGGVMWMDRIARSAEALS</sequence>
<dbReference type="RefSeq" id="WP_012784301.1">
    <property type="nucleotide sequence ID" value="NC_013131.1"/>
</dbReference>
<dbReference type="Proteomes" id="UP000000851">
    <property type="component" value="Chromosome"/>
</dbReference>
<keyword evidence="1" id="KW-0812">Transmembrane</keyword>
<dbReference type="KEGG" id="cai:Caci_0051"/>
<feature type="transmembrane region" description="Helical" evidence="1">
    <location>
        <begin position="212"/>
        <end position="234"/>
    </location>
</feature>
<reference evidence="2 3" key="1">
    <citation type="journal article" date="2009" name="Stand. Genomic Sci.">
        <title>Complete genome sequence of Catenulispora acidiphila type strain (ID 139908).</title>
        <authorList>
            <person name="Copeland A."/>
            <person name="Lapidus A."/>
            <person name="Glavina Del Rio T."/>
            <person name="Nolan M."/>
            <person name="Lucas S."/>
            <person name="Chen F."/>
            <person name="Tice H."/>
            <person name="Cheng J.F."/>
            <person name="Bruce D."/>
            <person name="Goodwin L."/>
            <person name="Pitluck S."/>
            <person name="Mikhailova N."/>
            <person name="Pati A."/>
            <person name="Ivanova N."/>
            <person name="Mavromatis K."/>
            <person name="Chen A."/>
            <person name="Palaniappan K."/>
            <person name="Chain P."/>
            <person name="Land M."/>
            <person name="Hauser L."/>
            <person name="Chang Y.J."/>
            <person name="Jeffries C.D."/>
            <person name="Chertkov O."/>
            <person name="Brettin T."/>
            <person name="Detter J.C."/>
            <person name="Han C."/>
            <person name="Ali Z."/>
            <person name="Tindall B.J."/>
            <person name="Goker M."/>
            <person name="Bristow J."/>
            <person name="Eisen J.A."/>
            <person name="Markowitz V."/>
            <person name="Hugenholtz P."/>
            <person name="Kyrpides N.C."/>
            <person name="Klenk H.P."/>
        </authorList>
    </citation>
    <scope>NUCLEOTIDE SEQUENCE [LARGE SCALE GENOMIC DNA]</scope>
    <source>
        <strain evidence="3">DSM 44928 / JCM 14897 / NBRC 102108 / NRRL B-24433 / ID139908</strain>
    </source>
</reference>
<accession>C7QFR7</accession>